<organism evidence="1 2">
    <name type="scientific">Mycobacterium simiae</name>
    <name type="common">Mycobacterium habana</name>
    <dbReference type="NCBI Taxonomy" id="1784"/>
    <lineage>
        <taxon>Bacteria</taxon>
        <taxon>Bacillati</taxon>
        <taxon>Actinomycetota</taxon>
        <taxon>Actinomycetes</taxon>
        <taxon>Mycobacteriales</taxon>
        <taxon>Mycobacteriaceae</taxon>
        <taxon>Mycobacterium</taxon>
        <taxon>Mycobacterium simiae complex</taxon>
    </lineage>
</organism>
<evidence type="ECO:0000313" key="2">
    <source>
        <dbReference type="Proteomes" id="UP000193040"/>
    </source>
</evidence>
<gene>
    <name evidence="1" type="ORF">B5M45_15495</name>
</gene>
<dbReference type="EMBL" id="MZZM01000019">
    <property type="protein sequence ID" value="ORJ59690.1"/>
    <property type="molecule type" value="Genomic_DNA"/>
</dbReference>
<comment type="caution">
    <text evidence="1">The sequence shown here is derived from an EMBL/GenBank/DDBJ whole genome shotgun (WGS) entry which is preliminary data.</text>
</comment>
<proteinExistence type="predicted"/>
<dbReference type="AlphaFoldDB" id="A0A1X0Y3E9"/>
<dbReference type="Proteomes" id="UP000193040">
    <property type="component" value="Unassembled WGS sequence"/>
</dbReference>
<name>A0A1X0Y3E9_MYCSI</name>
<sequence>MLTERKSVTTYRSTGAAATPCTVAEGSAVPPATLLLDEDPELCELIAEVDAILRDAVARLLRRPPSRQVTGCCAATAPRSPSRSWVVMLHRWSAPAPDVRAVQRSPP</sequence>
<evidence type="ECO:0000313" key="1">
    <source>
        <dbReference type="EMBL" id="ORJ59690.1"/>
    </source>
</evidence>
<dbReference type="STRING" id="1784.VC42_14915"/>
<protein>
    <submittedName>
        <fullName evidence="1">Uncharacterized protein</fullName>
    </submittedName>
</protein>
<reference evidence="1 2" key="1">
    <citation type="submission" date="2017-03" db="EMBL/GenBank/DDBJ databases">
        <title>Genomic insights into Mycobacterium simiae human colonization.</title>
        <authorList>
            <person name="Steffani J.L."/>
            <person name="Brunck M.E."/>
            <person name="Cruz E."/>
            <person name="Montiel R."/>
            <person name="Barona F."/>
        </authorList>
    </citation>
    <scope>NUCLEOTIDE SEQUENCE [LARGE SCALE GENOMIC DNA]</scope>
    <source>
        <strain evidence="1 2">MsiGto</strain>
    </source>
</reference>
<dbReference type="RefSeq" id="WP_084951170.1">
    <property type="nucleotide sequence ID" value="NZ_MZZM01000019.1"/>
</dbReference>
<accession>A0A1X0Y3E9</accession>
<keyword evidence="2" id="KW-1185">Reference proteome</keyword>